<dbReference type="PROSITE" id="PS50902">
    <property type="entry name" value="FLAVODOXIN_LIKE"/>
    <property type="match status" value="1"/>
</dbReference>
<dbReference type="InterPro" id="IPR036866">
    <property type="entry name" value="RibonucZ/Hydroxyglut_hydro"/>
</dbReference>
<dbReference type="InterPro" id="IPR008254">
    <property type="entry name" value="Flavodoxin/NO_synth"/>
</dbReference>
<dbReference type="GO" id="GO:0046872">
    <property type="term" value="F:metal ion binding"/>
    <property type="evidence" value="ECO:0007669"/>
    <property type="project" value="UniProtKB-KW"/>
</dbReference>
<dbReference type="EMBL" id="JALJOU010000057">
    <property type="protein sequence ID" value="KAK9827587.1"/>
    <property type="molecule type" value="Genomic_DNA"/>
</dbReference>
<evidence type="ECO:0000256" key="4">
    <source>
        <dbReference type="ARBA" id="ARBA00022723"/>
    </source>
</evidence>
<gene>
    <name evidence="9" type="ORF">WJX81_001028</name>
</gene>
<dbReference type="SUPFAM" id="SSF56281">
    <property type="entry name" value="Metallo-hydrolase/oxidoreductase"/>
    <property type="match status" value="1"/>
</dbReference>
<proteinExistence type="inferred from homology"/>
<dbReference type="Gene3D" id="3.40.50.360">
    <property type="match status" value="1"/>
</dbReference>
<sequence length="581" mass="63159">MAEPELSQIEYFGDNKRLQTQVTPVAQDTVSIRSLDWDRDRFDIEFGLQNGTTYNSYLIFGEDKTALVDVSHEKFRGLYMPALRAQLERAGRRLDYVFVSHTEPDHSGLVPDVLDAYPGVMVVASKVALAYLKGLTHRPFTERAVKGGDKVDLGGGHEVEFVMAPNLHWPDTMFTFDHATGVMFTCDAFGAHYCTDDAFDTELEALAPHYRFYYDCLMRPNARSVLTALRKVKDLPYTTIATGHGPMLRLNLDELVQRYKGWSEAVGKATASVAVLYASDYGFSDRLSQTLARGITKAGVATDMVDLLSVDPQELVEVVGRSAGVVIMAPPDDSPEAQAALATLLSSLKPKQKVLVAESYGGRDEPVDTLVTNLVGVSVVPVFDALRVKEMPTEGTYQGYEEAGTDMAQALTQKDKIARTKAAMSPDIAKALARLSSGLYVVTAAHSNARGAMIASWVAQASFKPLGLTIAVAKDRAIESLMQVGDTFVLNCLGEGSYGPLMKHFLQRFPPGADRFAGVDTFAAGNGSPALAAAVAHLECTVAARLETPDHWVTYAHVTSGAVADADKKTAVHRRKVANYY</sequence>
<organism evidence="9 10">
    <name type="scientific">Elliptochloris bilobata</name>
    <dbReference type="NCBI Taxonomy" id="381761"/>
    <lineage>
        <taxon>Eukaryota</taxon>
        <taxon>Viridiplantae</taxon>
        <taxon>Chlorophyta</taxon>
        <taxon>core chlorophytes</taxon>
        <taxon>Trebouxiophyceae</taxon>
        <taxon>Trebouxiophyceae incertae sedis</taxon>
        <taxon>Elliptochloris clade</taxon>
        <taxon>Elliptochloris</taxon>
    </lineage>
</organism>
<evidence type="ECO:0000259" key="8">
    <source>
        <dbReference type="PROSITE" id="PS50902"/>
    </source>
</evidence>
<comment type="caution">
    <text evidence="9">The sequence shown here is derived from an EMBL/GenBank/DDBJ whole genome shotgun (WGS) entry which is preliminary data.</text>
</comment>
<dbReference type="CDD" id="cd07709">
    <property type="entry name" value="flavodiiron_proteins_MBL-fold"/>
    <property type="match status" value="1"/>
</dbReference>
<comment type="function">
    <text evidence="7">Mediates electron transfer from NADH to oxygen, reducing it to water. This modular protein has 3 redox cofactors, in other organisms the same activity requires 2 or 3 proteins.</text>
</comment>
<dbReference type="Gene3D" id="3.60.15.10">
    <property type="entry name" value="Ribonuclease Z/Hydroxyacylglutathione hydrolase-like"/>
    <property type="match status" value="1"/>
</dbReference>
<dbReference type="SUPFAM" id="SSF52218">
    <property type="entry name" value="Flavoproteins"/>
    <property type="match status" value="1"/>
</dbReference>
<comment type="cofactor">
    <cofactor evidence="1">
        <name>Fe cation</name>
        <dbReference type="ChEBI" id="CHEBI:24875"/>
    </cofactor>
</comment>
<reference evidence="9 10" key="1">
    <citation type="journal article" date="2024" name="Nat. Commun.">
        <title>Phylogenomics reveals the evolutionary origins of lichenization in chlorophyte algae.</title>
        <authorList>
            <person name="Puginier C."/>
            <person name="Libourel C."/>
            <person name="Otte J."/>
            <person name="Skaloud P."/>
            <person name="Haon M."/>
            <person name="Grisel S."/>
            <person name="Petersen M."/>
            <person name="Berrin J.G."/>
            <person name="Delaux P.M."/>
            <person name="Dal Grande F."/>
            <person name="Keller J."/>
        </authorList>
    </citation>
    <scope>NUCLEOTIDE SEQUENCE [LARGE SCALE GENOMIC DNA]</scope>
    <source>
        <strain evidence="9 10">SAG 245.80</strain>
    </source>
</reference>
<dbReference type="Proteomes" id="UP001445335">
    <property type="component" value="Unassembled WGS sequence"/>
</dbReference>
<keyword evidence="6" id="KW-0408">Iron</keyword>
<dbReference type="PANTHER" id="PTHR32145">
    <property type="entry name" value="DIFLAVIN FLAVOPROTEIN A 2-RELATED"/>
    <property type="match status" value="1"/>
</dbReference>
<dbReference type="InterPro" id="IPR001279">
    <property type="entry name" value="Metallo-B-lactamas"/>
</dbReference>
<dbReference type="SMART" id="SM00903">
    <property type="entry name" value="Flavin_Reduct"/>
    <property type="match status" value="1"/>
</dbReference>
<evidence type="ECO:0000313" key="9">
    <source>
        <dbReference type="EMBL" id="KAK9827587.1"/>
    </source>
</evidence>
<dbReference type="InterPro" id="IPR045761">
    <property type="entry name" value="ODP_dom"/>
</dbReference>
<evidence type="ECO:0000256" key="2">
    <source>
        <dbReference type="ARBA" id="ARBA00006098"/>
    </source>
</evidence>
<name>A0AAW1R1J8_9CHLO</name>
<dbReference type="PANTHER" id="PTHR32145:SF11">
    <property type="entry name" value="DIFLAVIN FLAVOPROTEIN A 2-RELATED"/>
    <property type="match status" value="1"/>
</dbReference>
<keyword evidence="5" id="KW-0249">Electron transport</keyword>
<dbReference type="SMART" id="SM00849">
    <property type="entry name" value="Lactamase_B"/>
    <property type="match status" value="1"/>
</dbReference>
<evidence type="ECO:0000256" key="1">
    <source>
        <dbReference type="ARBA" id="ARBA00001962"/>
    </source>
</evidence>
<protein>
    <recommendedName>
        <fullName evidence="8">Flavodoxin-like domain-containing protein</fullName>
    </recommendedName>
</protein>
<keyword evidence="3" id="KW-0813">Transport</keyword>
<dbReference type="SUPFAM" id="SSF50475">
    <property type="entry name" value="FMN-binding split barrel"/>
    <property type="match status" value="1"/>
</dbReference>
<dbReference type="InterPro" id="IPR002563">
    <property type="entry name" value="Flavin_Rdtase-like_dom"/>
</dbReference>
<feature type="domain" description="Flavodoxin-like" evidence="8">
    <location>
        <begin position="273"/>
        <end position="408"/>
    </location>
</feature>
<dbReference type="Pfam" id="PF19583">
    <property type="entry name" value="ODP"/>
    <property type="match status" value="1"/>
</dbReference>
<dbReference type="InterPro" id="IPR012349">
    <property type="entry name" value="Split_barrel_FMN-bd"/>
</dbReference>
<evidence type="ECO:0000256" key="7">
    <source>
        <dbReference type="ARBA" id="ARBA00025633"/>
    </source>
</evidence>
<comment type="similarity">
    <text evidence="2">In the C-terminal section; belongs to the flavodoxin reductase family.</text>
</comment>
<dbReference type="Gene3D" id="2.30.110.10">
    <property type="entry name" value="Electron Transport, Fmn-binding Protein, Chain A"/>
    <property type="match status" value="1"/>
</dbReference>
<evidence type="ECO:0000313" key="10">
    <source>
        <dbReference type="Proteomes" id="UP001445335"/>
    </source>
</evidence>
<keyword evidence="10" id="KW-1185">Reference proteome</keyword>
<dbReference type="Pfam" id="PF01613">
    <property type="entry name" value="Flavin_Reduct"/>
    <property type="match status" value="1"/>
</dbReference>
<dbReference type="AlphaFoldDB" id="A0AAW1R1J8"/>
<dbReference type="GO" id="GO:0010181">
    <property type="term" value="F:FMN binding"/>
    <property type="evidence" value="ECO:0007669"/>
    <property type="project" value="InterPro"/>
</dbReference>
<keyword evidence="4" id="KW-0479">Metal-binding</keyword>
<evidence type="ECO:0000256" key="3">
    <source>
        <dbReference type="ARBA" id="ARBA00022448"/>
    </source>
</evidence>
<evidence type="ECO:0000256" key="5">
    <source>
        <dbReference type="ARBA" id="ARBA00022982"/>
    </source>
</evidence>
<accession>A0AAW1R1J8</accession>
<evidence type="ECO:0000256" key="6">
    <source>
        <dbReference type="ARBA" id="ARBA00023004"/>
    </source>
</evidence>
<dbReference type="InterPro" id="IPR051285">
    <property type="entry name" value="NADH_oxidoreductase_modular"/>
</dbReference>
<dbReference type="InterPro" id="IPR029039">
    <property type="entry name" value="Flavoprotein-like_sf"/>
</dbReference>